<proteinExistence type="predicted"/>
<name>A0A099NS77_PICKU</name>
<dbReference type="Proteomes" id="UP000029867">
    <property type="component" value="Unassembled WGS sequence"/>
</dbReference>
<dbReference type="EMBL" id="JQFK01001197">
    <property type="protein sequence ID" value="KGK34874.1"/>
    <property type="molecule type" value="Genomic_DNA"/>
</dbReference>
<evidence type="ECO:0000313" key="2">
    <source>
        <dbReference type="Proteomes" id="UP000029867"/>
    </source>
</evidence>
<dbReference type="AlphaFoldDB" id="A0A099NS77"/>
<organism evidence="1 2">
    <name type="scientific">Pichia kudriavzevii</name>
    <name type="common">Yeast</name>
    <name type="synonym">Issatchenkia orientalis</name>
    <dbReference type="NCBI Taxonomy" id="4909"/>
    <lineage>
        <taxon>Eukaryota</taxon>
        <taxon>Fungi</taxon>
        <taxon>Dikarya</taxon>
        <taxon>Ascomycota</taxon>
        <taxon>Saccharomycotina</taxon>
        <taxon>Pichiomycetes</taxon>
        <taxon>Pichiales</taxon>
        <taxon>Pichiaceae</taxon>
        <taxon>Pichia</taxon>
    </lineage>
</organism>
<sequence>MDTALINNYCGQFWTYRTMTMLSLRKDSPFAKIPAQINTISTAFTRMCHTPN</sequence>
<dbReference type="HOGENOM" id="CLU_3087543_0_0_1"/>
<gene>
    <name evidence="1" type="ORF">JL09_g5977</name>
</gene>
<protein>
    <submittedName>
        <fullName evidence="1">Uncharacterized protein</fullName>
    </submittedName>
</protein>
<comment type="caution">
    <text evidence="1">The sequence shown here is derived from an EMBL/GenBank/DDBJ whole genome shotgun (WGS) entry which is preliminary data.</text>
</comment>
<reference evidence="2" key="1">
    <citation type="journal article" date="2014" name="Microb. Cell Fact.">
        <title>Exploiting Issatchenkia orientalis SD108 for succinic acid production.</title>
        <authorList>
            <person name="Xiao H."/>
            <person name="Shao Z."/>
            <person name="Jiang Y."/>
            <person name="Dole S."/>
            <person name="Zhao H."/>
        </authorList>
    </citation>
    <scope>NUCLEOTIDE SEQUENCE [LARGE SCALE GENOMIC DNA]</scope>
    <source>
        <strain evidence="2">SD108</strain>
    </source>
</reference>
<evidence type="ECO:0000313" key="1">
    <source>
        <dbReference type="EMBL" id="KGK34874.1"/>
    </source>
</evidence>
<accession>A0A099NS77</accession>